<dbReference type="Pfam" id="PF02115">
    <property type="entry name" value="Rho_GDI"/>
    <property type="match status" value="1"/>
</dbReference>
<feature type="region of interest" description="Disordered" evidence="5">
    <location>
        <begin position="1"/>
        <end position="22"/>
    </location>
</feature>
<sequence>MTDHHEEDELAPTQTAGYKVGEKKSLQEYETLDANDESLKKWKASLGLGKSAGPTDDPRRVVVLGIALEVAGRADVSVDLSTPNALEQARSHPFTIKEGVEYRMKVKFRIQHDVVSGLKYLQVVKRKGLRVDKTEEMIGSYGPNAAPYEKKFQSEEAPSGMLARGHYEAKVSCVYLYYLETSKSPQSDFLHILIFQSKFVDDDNVTHMEWNWSFDIKKDW</sequence>
<evidence type="ECO:0000313" key="7">
    <source>
        <dbReference type="Proteomes" id="UP000612746"/>
    </source>
</evidence>
<comment type="similarity">
    <text evidence="2">Belongs to the Rho GDI family.</text>
</comment>
<dbReference type="InterPro" id="IPR014756">
    <property type="entry name" value="Ig_E-set"/>
</dbReference>
<dbReference type="GO" id="GO:0005094">
    <property type="term" value="F:Rho GDP-dissociation inhibitor activity"/>
    <property type="evidence" value="ECO:0007669"/>
    <property type="project" value="InterPro"/>
</dbReference>
<evidence type="ECO:0000256" key="5">
    <source>
        <dbReference type="SAM" id="MobiDB-lite"/>
    </source>
</evidence>
<keyword evidence="3" id="KW-0343">GTPase activation</keyword>
<dbReference type="PANTHER" id="PTHR10980">
    <property type="entry name" value="RHO GDP-DISSOCIATION INHIBITOR"/>
    <property type="match status" value="1"/>
</dbReference>
<evidence type="ECO:0008006" key="8">
    <source>
        <dbReference type="Google" id="ProtNLM"/>
    </source>
</evidence>
<evidence type="ECO:0000256" key="3">
    <source>
        <dbReference type="ARBA" id="ARBA00022468"/>
    </source>
</evidence>
<dbReference type="GO" id="GO:0005096">
    <property type="term" value="F:GTPase activator activity"/>
    <property type="evidence" value="ECO:0007669"/>
    <property type="project" value="UniProtKB-KW"/>
</dbReference>
<reference evidence="6" key="1">
    <citation type="submission" date="2020-12" db="EMBL/GenBank/DDBJ databases">
        <title>Metabolic potential, ecology and presence of endohyphal bacteria is reflected in genomic diversity of Mucoromycotina.</title>
        <authorList>
            <person name="Muszewska A."/>
            <person name="Okrasinska A."/>
            <person name="Steczkiewicz K."/>
            <person name="Drgas O."/>
            <person name="Orlowska M."/>
            <person name="Perlinska-Lenart U."/>
            <person name="Aleksandrzak-Piekarczyk T."/>
            <person name="Szatraj K."/>
            <person name="Zielenkiewicz U."/>
            <person name="Pilsyk S."/>
            <person name="Malc E."/>
            <person name="Mieczkowski P."/>
            <person name="Kruszewska J.S."/>
            <person name="Biernat P."/>
            <person name="Pawlowska J."/>
        </authorList>
    </citation>
    <scope>NUCLEOTIDE SEQUENCE</scope>
    <source>
        <strain evidence="6">WA0000051536</strain>
    </source>
</reference>
<comment type="subcellular location">
    <subcellularLocation>
        <location evidence="1">Cytoplasm</location>
    </subcellularLocation>
</comment>
<name>A0A8H7PYB5_9FUNG</name>
<dbReference type="PANTHER" id="PTHR10980:SF3">
    <property type="entry name" value="LD16419P"/>
    <property type="match status" value="1"/>
</dbReference>
<dbReference type="GO" id="GO:0005829">
    <property type="term" value="C:cytosol"/>
    <property type="evidence" value="ECO:0007669"/>
    <property type="project" value="TreeGrafter"/>
</dbReference>
<comment type="caution">
    <text evidence="6">The sequence shown here is derived from an EMBL/GenBank/DDBJ whole genome shotgun (WGS) entry which is preliminary data.</text>
</comment>
<evidence type="ECO:0000313" key="6">
    <source>
        <dbReference type="EMBL" id="KAG2182637.1"/>
    </source>
</evidence>
<dbReference type="Gene3D" id="2.70.50.30">
    <property type="entry name" value="Coagulation Factor XIII, subunit A, domain 1"/>
    <property type="match status" value="1"/>
</dbReference>
<evidence type="ECO:0000256" key="1">
    <source>
        <dbReference type="ARBA" id="ARBA00004496"/>
    </source>
</evidence>
<keyword evidence="4" id="KW-0963">Cytoplasm</keyword>
<accession>A0A8H7PYB5</accession>
<proteinExistence type="inferred from homology"/>
<evidence type="ECO:0000256" key="2">
    <source>
        <dbReference type="ARBA" id="ARBA00009758"/>
    </source>
</evidence>
<evidence type="ECO:0000256" key="4">
    <source>
        <dbReference type="ARBA" id="ARBA00022490"/>
    </source>
</evidence>
<keyword evidence="7" id="KW-1185">Reference proteome</keyword>
<dbReference type="InterPro" id="IPR000406">
    <property type="entry name" value="Rho_GDI"/>
</dbReference>
<organism evidence="6 7">
    <name type="scientific">Umbelopsis vinacea</name>
    <dbReference type="NCBI Taxonomy" id="44442"/>
    <lineage>
        <taxon>Eukaryota</taxon>
        <taxon>Fungi</taxon>
        <taxon>Fungi incertae sedis</taxon>
        <taxon>Mucoromycota</taxon>
        <taxon>Mucoromycotina</taxon>
        <taxon>Umbelopsidomycetes</taxon>
        <taxon>Umbelopsidales</taxon>
        <taxon>Umbelopsidaceae</taxon>
        <taxon>Umbelopsis</taxon>
    </lineage>
</organism>
<dbReference type="InterPro" id="IPR024792">
    <property type="entry name" value="RhoGDI_dom_sf"/>
</dbReference>
<dbReference type="Proteomes" id="UP000612746">
    <property type="component" value="Unassembled WGS sequence"/>
</dbReference>
<dbReference type="EMBL" id="JAEPRA010000007">
    <property type="protein sequence ID" value="KAG2182637.1"/>
    <property type="molecule type" value="Genomic_DNA"/>
</dbReference>
<dbReference type="GO" id="GO:0007266">
    <property type="term" value="P:Rho protein signal transduction"/>
    <property type="evidence" value="ECO:0007669"/>
    <property type="project" value="InterPro"/>
</dbReference>
<dbReference type="GO" id="GO:0016020">
    <property type="term" value="C:membrane"/>
    <property type="evidence" value="ECO:0007669"/>
    <property type="project" value="TreeGrafter"/>
</dbReference>
<dbReference type="OrthoDB" id="1683373at2759"/>
<dbReference type="SUPFAM" id="SSF81296">
    <property type="entry name" value="E set domains"/>
    <property type="match status" value="1"/>
</dbReference>
<dbReference type="FunFam" id="2.70.50.30:FF:000004">
    <property type="entry name" value="Rho GDP-dissociation inhibitor 1"/>
    <property type="match status" value="1"/>
</dbReference>
<protein>
    <recommendedName>
        <fullName evidence="8">Rho GDP-dissociation inhibitor</fullName>
    </recommendedName>
</protein>
<dbReference type="AlphaFoldDB" id="A0A8H7PYB5"/>
<gene>
    <name evidence="6" type="ORF">INT44_005616</name>
</gene>